<dbReference type="Pfam" id="PF01370">
    <property type="entry name" value="Epimerase"/>
    <property type="match status" value="1"/>
</dbReference>
<proteinExistence type="predicted"/>
<reference evidence="2 3" key="1">
    <citation type="submission" date="2019-08" db="EMBL/GenBank/DDBJ databases">
        <title>Paraburkholderia sp. DCY113.</title>
        <authorList>
            <person name="Kang J."/>
        </authorList>
    </citation>
    <scope>NUCLEOTIDE SEQUENCE [LARGE SCALE GENOMIC DNA]</scope>
    <source>
        <strain evidence="2 3">DCY113</strain>
    </source>
</reference>
<dbReference type="InterPro" id="IPR036291">
    <property type="entry name" value="NAD(P)-bd_dom_sf"/>
</dbReference>
<dbReference type="RefSeq" id="WP_149674741.1">
    <property type="nucleotide sequence ID" value="NZ_VTUZ01000037.1"/>
</dbReference>
<comment type="caution">
    <text evidence="2">The sequence shown here is derived from an EMBL/GenBank/DDBJ whole genome shotgun (WGS) entry which is preliminary data.</text>
</comment>
<evidence type="ECO:0000313" key="2">
    <source>
        <dbReference type="EMBL" id="KAA1002619.1"/>
    </source>
</evidence>
<dbReference type="InterPro" id="IPR001509">
    <property type="entry name" value="Epimerase_deHydtase"/>
</dbReference>
<feature type="domain" description="NAD-dependent epimerase/dehydratase" evidence="1">
    <location>
        <begin position="8"/>
        <end position="75"/>
    </location>
</feature>
<sequence length="93" mass="9986">MNEQARSFVAGHRGVPGSALVRRLAADGYWSVITRTRSELHLTDQAAVNPFIESEWIAVVPLLSRGVSPACFVRGRETGEGKGGVSRCATFNG</sequence>
<keyword evidence="3" id="KW-1185">Reference proteome</keyword>
<dbReference type="Gene3D" id="3.40.50.720">
    <property type="entry name" value="NAD(P)-binding Rossmann-like Domain"/>
    <property type="match status" value="1"/>
</dbReference>
<evidence type="ECO:0000259" key="1">
    <source>
        <dbReference type="Pfam" id="PF01370"/>
    </source>
</evidence>
<dbReference type="Proteomes" id="UP000325273">
    <property type="component" value="Unassembled WGS sequence"/>
</dbReference>
<organism evidence="2 3">
    <name type="scientific">Paraburkholderia panacisoli</name>
    <dbReference type="NCBI Taxonomy" id="2603818"/>
    <lineage>
        <taxon>Bacteria</taxon>
        <taxon>Pseudomonadati</taxon>
        <taxon>Pseudomonadota</taxon>
        <taxon>Betaproteobacteria</taxon>
        <taxon>Burkholderiales</taxon>
        <taxon>Burkholderiaceae</taxon>
        <taxon>Paraburkholderia</taxon>
    </lineage>
</organism>
<dbReference type="SUPFAM" id="SSF51735">
    <property type="entry name" value="NAD(P)-binding Rossmann-fold domains"/>
    <property type="match status" value="1"/>
</dbReference>
<protein>
    <submittedName>
        <fullName evidence="2">NAD-dependent epimerase/dehydratase family protein</fullName>
    </submittedName>
</protein>
<evidence type="ECO:0000313" key="3">
    <source>
        <dbReference type="Proteomes" id="UP000325273"/>
    </source>
</evidence>
<gene>
    <name evidence="2" type="ORF">FVF58_37370</name>
</gene>
<dbReference type="AlphaFoldDB" id="A0A5B0GL27"/>
<dbReference type="EMBL" id="VTUZ01000037">
    <property type="protein sequence ID" value="KAA1002619.1"/>
    <property type="molecule type" value="Genomic_DNA"/>
</dbReference>
<name>A0A5B0GL27_9BURK</name>
<accession>A0A5B0GL27</accession>